<sequence length="52" mass="6088">MSTEARVAVSKAQERPVLVDNVVYIPLSPRYHGDYDEYKQQRDNEVRLKYGC</sequence>
<dbReference type="GeneID" id="56135973"/>
<dbReference type="RefSeq" id="YP_009903697.1">
    <property type="nucleotide sequence ID" value="NC_049849.1"/>
</dbReference>
<evidence type="ECO:0000313" key="1">
    <source>
        <dbReference type="EMBL" id="QDH83516.1"/>
    </source>
</evidence>
<reference evidence="1 2" key="1">
    <citation type="submission" date="2019-06" db="EMBL/GenBank/DDBJ databases">
        <authorList>
            <person name="Kincaid V.D."/>
            <person name="Fuller A."/>
            <person name="Hodges K."/>
            <person name="Bansal M."/>
            <person name="Essig J."/>
            <person name="Johnson A."/>
        </authorList>
    </citation>
    <scope>NUCLEOTIDE SEQUENCE [LARGE SCALE GENOMIC DNA]</scope>
</reference>
<dbReference type="KEGG" id="vg:56135973"/>
<keyword evidence="2" id="KW-1185">Reference proteome</keyword>
<dbReference type="Proteomes" id="UP000320799">
    <property type="component" value="Segment"/>
</dbReference>
<proteinExistence type="predicted"/>
<protein>
    <submittedName>
        <fullName evidence="1">Uncharacterized protein</fullName>
    </submittedName>
</protein>
<dbReference type="EMBL" id="MN094788">
    <property type="protein sequence ID" value="QDH83516.1"/>
    <property type="molecule type" value="Genomic_DNA"/>
</dbReference>
<organism evidence="1 2">
    <name type="scientific">Achromobacter phage Motura</name>
    <dbReference type="NCBI Taxonomy" id="2591403"/>
    <lineage>
        <taxon>Viruses</taxon>
        <taxon>Duplodnaviria</taxon>
        <taxon>Heunggongvirae</taxon>
        <taxon>Uroviricota</taxon>
        <taxon>Caudoviricetes</taxon>
        <taxon>Moturavirus</taxon>
        <taxon>Moturavirus motura</taxon>
    </lineage>
</organism>
<evidence type="ECO:0000313" key="2">
    <source>
        <dbReference type="Proteomes" id="UP000320799"/>
    </source>
</evidence>
<name>A0A514CSR7_9CAUD</name>
<accession>A0A514CSR7</accession>